<dbReference type="SMART" id="SM01092">
    <property type="entry name" value="CO_deh_flav_C"/>
    <property type="match status" value="1"/>
</dbReference>
<gene>
    <name evidence="5" type="ORF">ACFSC7_14945</name>
</gene>
<keyword evidence="3" id="KW-0560">Oxidoreductase</keyword>
<dbReference type="PANTHER" id="PTHR42659:SF2">
    <property type="entry name" value="XANTHINE DEHYDROGENASE SUBUNIT C-RELATED"/>
    <property type="match status" value="1"/>
</dbReference>
<dbReference type="InterPro" id="IPR005107">
    <property type="entry name" value="CO_DH_flav_C"/>
</dbReference>
<feature type="domain" description="FAD-binding PCMH-type" evidence="4">
    <location>
        <begin position="1"/>
        <end position="223"/>
    </location>
</feature>
<proteinExistence type="predicted"/>
<dbReference type="InterPro" id="IPR016166">
    <property type="entry name" value="FAD-bd_PCMH"/>
</dbReference>
<evidence type="ECO:0000259" key="4">
    <source>
        <dbReference type="PROSITE" id="PS51387"/>
    </source>
</evidence>
<dbReference type="PANTHER" id="PTHR42659">
    <property type="entry name" value="XANTHINE DEHYDROGENASE SUBUNIT C-RELATED"/>
    <property type="match status" value="1"/>
</dbReference>
<dbReference type="InterPro" id="IPR051312">
    <property type="entry name" value="Diverse_Substr_Oxidored"/>
</dbReference>
<dbReference type="Proteomes" id="UP001597327">
    <property type="component" value="Unassembled WGS sequence"/>
</dbReference>
<protein>
    <submittedName>
        <fullName evidence="5">FAD binding domain-containing protein</fullName>
    </submittedName>
</protein>
<keyword evidence="6" id="KW-1185">Reference proteome</keyword>
<dbReference type="SUPFAM" id="SSF56176">
    <property type="entry name" value="FAD-binding/transporter-associated domain-like"/>
    <property type="match status" value="1"/>
</dbReference>
<organism evidence="5 6">
    <name type="scientific">Roseibium aestuarii</name>
    <dbReference type="NCBI Taxonomy" id="2600299"/>
    <lineage>
        <taxon>Bacteria</taxon>
        <taxon>Pseudomonadati</taxon>
        <taxon>Pseudomonadota</taxon>
        <taxon>Alphaproteobacteria</taxon>
        <taxon>Hyphomicrobiales</taxon>
        <taxon>Stappiaceae</taxon>
        <taxon>Roseibium</taxon>
    </lineage>
</organism>
<dbReference type="RefSeq" id="WP_149894309.1">
    <property type="nucleotide sequence ID" value="NZ_JBHUFA010000011.1"/>
</dbReference>
<dbReference type="InterPro" id="IPR016169">
    <property type="entry name" value="FAD-bd_PCMH_sub2"/>
</dbReference>
<dbReference type="SUPFAM" id="SSF55447">
    <property type="entry name" value="CO dehydrogenase flavoprotein C-terminal domain-like"/>
    <property type="match status" value="1"/>
</dbReference>
<evidence type="ECO:0000256" key="3">
    <source>
        <dbReference type="ARBA" id="ARBA00023002"/>
    </source>
</evidence>
<dbReference type="InterPro" id="IPR036318">
    <property type="entry name" value="FAD-bd_PCMH-like_sf"/>
</dbReference>
<evidence type="ECO:0000313" key="5">
    <source>
        <dbReference type="EMBL" id="MFD1696813.1"/>
    </source>
</evidence>
<dbReference type="InterPro" id="IPR036683">
    <property type="entry name" value="CO_DH_flav_C_dom_sf"/>
</dbReference>
<dbReference type="InterPro" id="IPR002346">
    <property type="entry name" value="Mopterin_DH_FAD-bd"/>
</dbReference>
<accession>A0ABW4K086</accession>
<name>A0ABW4K086_9HYPH</name>
<reference evidence="6" key="1">
    <citation type="journal article" date="2019" name="Int. J. Syst. Evol. Microbiol.">
        <title>The Global Catalogue of Microorganisms (GCM) 10K type strain sequencing project: providing services to taxonomists for standard genome sequencing and annotation.</title>
        <authorList>
            <consortium name="The Broad Institute Genomics Platform"/>
            <consortium name="The Broad Institute Genome Sequencing Center for Infectious Disease"/>
            <person name="Wu L."/>
            <person name="Ma J."/>
        </authorList>
    </citation>
    <scope>NUCLEOTIDE SEQUENCE [LARGE SCALE GENOMIC DNA]</scope>
    <source>
        <strain evidence="6">JCM 3369</strain>
    </source>
</reference>
<dbReference type="Pfam" id="PF00941">
    <property type="entry name" value="FAD_binding_5"/>
    <property type="match status" value="1"/>
</dbReference>
<dbReference type="PROSITE" id="PS51387">
    <property type="entry name" value="FAD_PCMH"/>
    <property type="match status" value="1"/>
</dbReference>
<dbReference type="Gene3D" id="3.30.465.10">
    <property type="match status" value="2"/>
</dbReference>
<dbReference type="Pfam" id="PF03450">
    <property type="entry name" value="CO_deh_flav_C"/>
    <property type="match status" value="1"/>
</dbReference>
<dbReference type="Gene3D" id="3.30.390.50">
    <property type="entry name" value="CO dehydrogenase flavoprotein, C-terminal domain"/>
    <property type="match status" value="1"/>
</dbReference>
<dbReference type="Gene3D" id="3.30.43.10">
    <property type="entry name" value="Uridine Diphospho-n-acetylenolpyruvylglucosamine Reductase, domain 2"/>
    <property type="match status" value="1"/>
</dbReference>
<dbReference type="EMBL" id="JBHUFA010000011">
    <property type="protein sequence ID" value="MFD1696813.1"/>
    <property type="molecule type" value="Genomic_DNA"/>
</dbReference>
<sequence length="330" mass="35978">MKPFDYVRVGGAEDLAQASAGRFLAGGTNLIDLMKHEIETPDRLFDITRADLPTQDLASVEPREDGLRIGALVTNADLAASEQVRRRYPVLAEALLSGASPQLRNKATTGGNLLQRTRCPYFYDRARACNKRQPGTGCDAMGGFNRMHAVLGTSEACIAAHPSDMAVAMAALDVRVETRKADGTKRSLSLDELYRLPGDAPEKDHVLDPGELITAVVLPAQVPSRQAYRKVRDRASYAFALVSAAVVVELDAGRIRNPRIALGGVAPRPWRARRAETRLEGQAPSRALFLQTMTEEFEAARGHGHNDFKIDLAPRLVADMLGELTETTHD</sequence>
<evidence type="ECO:0000313" key="6">
    <source>
        <dbReference type="Proteomes" id="UP001597327"/>
    </source>
</evidence>
<evidence type="ECO:0000256" key="1">
    <source>
        <dbReference type="ARBA" id="ARBA00022630"/>
    </source>
</evidence>
<comment type="caution">
    <text evidence="5">The sequence shown here is derived from an EMBL/GenBank/DDBJ whole genome shotgun (WGS) entry which is preliminary data.</text>
</comment>
<evidence type="ECO:0000256" key="2">
    <source>
        <dbReference type="ARBA" id="ARBA00022827"/>
    </source>
</evidence>
<keyword evidence="1" id="KW-0285">Flavoprotein</keyword>
<keyword evidence="2" id="KW-0274">FAD</keyword>
<dbReference type="InterPro" id="IPR016167">
    <property type="entry name" value="FAD-bd_PCMH_sub1"/>
</dbReference>